<protein>
    <submittedName>
        <fullName evidence="2">Uncharacterized protein</fullName>
    </submittedName>
</protein>
<evidence type="ECO:0000256" key="1">
    <source>
        <dbReference type="SAM" id="MobiDB-lite"/>
    </source>
</evidence>
<dbReference type="AlphaFoldDB" id="A0A2J6R906"/>
<gene>
    <name evidence="2" type="ORF">L207DRAFT_496987</name>
</gene>
<feature type="region of interest" description="Disordered" evidence="1">
    <location>
        <begin position="399"/>
        <end position="422"/>
    </location>
</feature>
<dbReference type="OrthoDB" id="3527108at2759"/>
<keyword evidence="3" id="KW-1185">Reference proteome</keyword>
<dbReference type="EMBL" id="KZ613953">
    <property type="protein sequence ID" value="PMD34995.1"/>
    <property type="molecule type" value="Genomic_DNA"/>
</dbReference>
<feature type="compositionally biased region" description="Polar residues" evidence="1">
    <location>
        <begin position="407"/>
        <end position="416"/>
    </location>
</feature>
<reference evidence="2 3" key="1">
    <citation type="submission" date="2016-04" db="EMBL/GenBank/DDBJ databases">
        <title>A degradative enzymes factory behind the ericoid mycorrhizal symbiosis.</title>
        <authorList>
            <consortium name="DOE Joint Genome Institute"/>
            <person name="Martino E."/>
            <person name="Morin E."/>
            <person name="Grelet G."/>
            <person name="Kuo A."/>
            <person name="Kohler A."/>
            <person name="Daghino S."/>
            <person name="Barry K."/>
            <person name="Choi C."/>
            <person name="Cichocki N."/>
            <person name="Clum A."/>
            <person name="Copeland A."/>
            <person name="Hainaut M."/>
            <person name="Haridas S."/>
            <person name="Labutti K."/>
            <person name="Lindquist E."/>
            <person name="Lipzen A."/>
            <person name="Khouja H.-R."/>
            <person name="Murat C."/>
            <person name="Ohm R."/>
            <person name="Olson A."/>
            <person name="Spatafora J."/>
            <person name="Veneault-Fourrey C."/>
            <person name="Henrissat B."/>
            <person name="Grigoriev I."/>
            <person name="Martin F."/>
            <person name="Perotto S."/>
        </authorList>
    </citation>
    <scope>NUCLEOTIDE SEQUENCE [LARGE SCALE GENOMIC DNA]</scope>
    <source>
        <strain evidence="2 3">F</strain>
    </source>
</reference>
<accession>A0A2J6R906</accession>
<evidence type="ECO:0000313" key="2">
    <source>
        <dbReference type="EMBL" id="PMD34995.1"/>
    </source>
</evidence>
<feature type="region of interest" description="Disordered" evidence="1">
    <location>
        <begin position="34"/>
        <end position="57"/>
    </location>
</feature>
<name>A0A2J6R906_HYAVF</name>
<sequence>MLSVRYRNTLLTCSAVLFVFLATSYLVHFNSNQERVLPGSPEPPPPASSEYKPKYKPAPEKKSYPIIDNFPLAAAAHSAADLPPIAEWNRPPSPHVPEQTPLFIGFTRNWRILQQVVVSYINAGWPPSDIYVIENTGVMDSNKRGLLSLQNPFFLNHTRLNMLGVNILVTPTLLTFAQLQNFYLYTSIDRKWDHYFWSHMDVVVVSYEKDYKASQAQTHSPILPPSNPHHNYTTFRSLYTNCVSELRNATQPSPSTGQVPRWAMRFFAYDHLALVNVAAFVEVGGWDTLIPFYYTDCDMHARLEMAEFEIKDANAGYVYDVASSLDDLVVLYRKKGGVEASFTDPNVEREEVKDVRKSEDGNLQAKKEVVKGGKEKWEDDEIASERFEQLERTLDAMGHSKGAASGGRNTWQARQTGGQGDPFYRDSAGFEKGIWMTIEHGKRVFAEKWGHRDCDIRVIGLRPEDAWIVEHDWE</sequence>
<organism evidence="2 3">
    <name type="scientific">Hyaloscypha variabilis (strain UAMH 11265 / GT02V1 / F)</name>
    <name type="common">Meliniomyces variabilis</name>
    <dbReference type="NCBI Taxonomy" id="1149755"/>
    <lineage>
        <taxon>Eukaryota</taxon>
        <taxon>Fungi</taxon>
        <taxon>Dikarya</taxon>
        <taxon>Ascomycota</taxon>
        <taxon>Pezizomycotina</taxon>
        <taxon>Leotiomycetes</taxon>
        <taxon>Helotiales</taxon>
        <taxon>Hyaloscyphaceae</taxon>
        <taxon>Hyaloscypha</taxon>
        <taxon>Hyaloscypha variabilis</taxon>
    </lineage>
</organism>
<proteinExistence type="predicted"/>
<evidence type="ECO:0000313" key="3">
    <source>
        <dbReference type="Proteomes" id="UP000235786"/>
    </source>
</evidence>
<dbReference type="Proteomes" id="UP000235786">
    <property type="component" value="Unassembled WGS sequence"/>
</dbReference>
<dbReference type="STRING" id="1149755.A0A2J6R906"/>